<dbReference type="RefSeq" id="WP_183781784.1">
    <property type="nucleotide sequence ID" value="NZ_JAVLSH010000014.1"/>
</dbReference>
<keyword evidence="6 8" id="KW-0472">Membrane</keyword>
<dbReference type="PANTHER" id="PTHR11003">
    <property type="entry name" value="POTASSIUM CHANNEL, SUBFAMILY K"/>
    <property type="match status" value="1"/>
</dbReference>
<evidence type="ECO:0000256" key="5">
    <source>
        <dbReference type="ARBA" id="ARBA00023065"/>
    </source>
</evidence>
<evidence type="ECO:0000256" key="7">
    <source>
        <dbReference type="ARBA" id="ARBA00023303"/>
    </source>
</evidence>
<dbReference type="Pfam" id="PF07885">
    <property type="entry name" value="Ion_trans_2"/>
    <property type="match status" value="1"/>
</dbReference>
<feature type="domain" description="Potassium channel" evidence="9">
    <location>
        <begin position="42"/>
        <end position="111"/>
    </location>
</feature>
<keyword evidence="2" id="KW-0813">Transport</keyword>
<dbReference type="InterPro" id="IPR013099">
    <property type="entry name" value="K_chnl_dom"/>
</dbReference>
<evidence type="ECO:0000256" key="4">
    <source>
        <dbReference type="ARBA" id="ARBA00022989"/>
    </source>
</evidence>
<dbReference type="Proteomes" id="UP001269402">
    <property type="component" value="Unassembled WGS sequence"/>
</dbReference>
<dbReference type="GO" id="GO:0015271">
    <property type="term" value="F:outward rectifier potassium channel activity"/>
    <property type="evidence" value="ECO:0007669"/>
    <property type="project" value="TreeGrafter"/>
</dbReference>
<organism evidence="10 11">
    <name type="scientific">Rhizobium redzepovicii</name>
    <dbReference type="NCBI Taxonomy" id="2867518"/>
    <lineage>
        <taxon>Bacteria</taxon>
        <taxon>Pseudomonadati</taxon>
        <taxon>Pseudomonadota</taxon>
        <taxon>Alphaproteobacteria</taxon>
        <taxon>Hyphomicrobiales</taxon>
        <taxon>Rhizobiaceae</taxon>
        <taxon>Rhizobium/Agrobacterium group</taxon>
        <taxon>Rhizobium</taxon>
    </lineage>
</organism>
<comment type="subcellular location">
    <subcellularLocation>
        <location evidence="1">Membrane</location>
        <topology evidence="1">Multi-pass membrane protein</topology>
    </subcellularLocation>
</comment>
<dbReference type="GO" id="GO:0030322">
    <property type="term" value="P:stabilization of membrane potential"/>
    <property type="evidence" value="ECO:0007669"/>
    <property type="project" value="TreeGrafter"/>
</dbReference>
<proteinExistence type="predicted"/>
<dbReference type="SUPFAM" id="SSF81324">
    <property type="entry name" value="Voltage-gated potassium channels"/>
    <property type="match status" value="1"/>
</dbReference>
<dbReference type="PANTHER" id="PTHR11003:SF330">
    <property type="entry name" value="POTASSIUM CHANNEL DOMAIN-CONTAINING PROTEIN"/>
    <property type="match status" value="1"/>
</dbReference>
<evidence type="ECO:0000313" key="10">
    <source>
        <dbReference type="EMBL" id="MDR9763115.1"/>
    </source>
</evidence>
<comment type="caution">
    <text evidence="10">The sequence shown here is derived from an EMBL/GenBank/DDBJ whole genome shotgun (WGS) entry which is preliminary data.</text>
</comment>
<evidence type="ECO:0000313" key="11">
    <source>
        <dbReference type="Proteomes" id="UP001269402"/>
    </source>
</evidence>
<dbReference type="Gene3D" id="1.10.287.70">
    <property type="match status" value="1"/>
</dbReference>
<evidence type="ECO:0000256" key="8">
    <source>
        <dbReference type="SAM" id="Phobius"/>
    </source>
</evidence>
<evidence type="ECO:0000256" key="3">
    <source>
        <dbReference type="ARBA" id="ARBA00022692"/>
    </source>
</evidence>
<dbReference type="InterPro" id="IPR003280">
    <property type="entry name" value="2pore_dom_K_chnl"/>
</dbReference>
<reference evidence="11" key="1">
    <citation type="submission" date="2023-07" db="EMBL/GenBank/DDBJ databases">
        <title>Genomic characterization of faba bean (Vicia faba) microsymbionts in Mexican soils.</title>
        <authorList>
            <person name="Rivera Orduna F.N."/>
            <person name="Guevara-Luna J."/>
            <person name="Yan J."/>
            <person name="Arroyo-Herrera I."/>
            <person name="Li Y."/>
            <person name="Vasquez-Murrieta M.S."/>
            <person name="Wang E.T."/>
        </authorList>
    </citation>
    <scope>NUCLEOTIDE SEQUENCE [LARGE SCALE GENOMIC DNA]</scope>
    <source>
        <strain evidence="11">CH6</strain>
    </source>
</reference>
<evidence type="ECO:0000256" key="2">
    <source>
        <dbReference type="ARBA" id="ARBA00022448"/>
    </source>
</evidence>
<keyword evidence="11" id="KW-1185">Reference proteome</keyword>
<keyword evidence="3 8" id="KW-0812">Transmembrane</keyword>
<protein>
    <submittedName>
        <fullName evidence="10">Potassium channel family protein</fullName>
    </submittedName>
</protein>
<feature type="transmembrane region" description="Helical" evidence="8">
    <location>
        <begin position="21"/>
        <end position="50"/>
    </location>
</feature>
<keyword evidence="4 8" id="KW-1133">Transmembrane helix</keyword>
<evidence type="ECO:0000259" key="9">
    <source>
        <dbReference type="Pfam" id="PF07885"/>
    </source>
</evidence>
<dbReference type="EMBL" id="JAVLSH010000014">
    <property type="protein sequence ID" value="MDR9763115.1"/>
    <property type="molecule type" value="Genomic_DNA"/>
</dbReference>
<dbReference type="AlphaFoldDB" id="A0AAW8P7V8"/>
<gene>
    <name evidence="10" type="ORF">RJJ37_26410</name>
</gene>
<evidence type="ECO:0000256" key="1">
    <source>
        <dbReference type="ARBA" id="ARBA00004141"/>
    </source>
</evidence>
<feature type="transmembrane region" description="Helical" evidence="8">
    <location>
        <begin position="62"/>
        <end position="80"/>
    </location>
</feature>
<accession>A0AAW8P7V8</accession>
<sequence length="120" mass="13129">MMSRVPRQSAGGPHTRQMRRLFFIALAKQLRVIWPILSGIVSIMVASGLAIWQIENWRIDEALYFTFVTGLTIGYGDFTPKHLSARILALLIGFAGIVLTGVIAAITVKALNATDRDGSS</sequence>
<keyword evidence="7 10" id="KW-0407">Ion channel</keyword>
<dbReference type="GO" id="GO:0005886">
    <property type="term" value="C:plasma membrane"/>
    <property type="evidence" value="ECO:0007669"/>
    <property type="project" value="TreeGrafter"/>
</dbReference>
<feature type="transmembrane region" description="Helical" evidence="8">
    <location>
        <begin position="87"/>
        <end position="111"/>
    </location>
</feature>
<name>A0AAW8P7V8_9HYPH</name>
<keyword evidence="5" id="KW-0406">Ion transport</keyword>
<dbReference type="GO" id="GO:0022841">
    <property type="term" value="F:potassium ion leak channel activity"/>
    <property type="evidence" value="ECO:0007669"/>
    <property type="project" value="TreeGrafter"/>
</dbReference>
<evidence type="ECO:0000256" key="6">
    <source>
        <dbReference type="ARBA" id="ARBA00023136"/>
    </source>
</evidence>